<dbReference type="InterPro" id="IPR000305">
    <property type="entry name" value="GIY-YIG_endonuc"/>
</dbReference>
<reference evidence="7 8" key="9">
    <citation type="journal article" date="2010" name="J. Virol.">
        <title>Microarray analysis of Paramecium bursaria chlorella virus 1 transcription.</title>
        <authorList>
            <person name="Yanai-Balser G.M."/>
            <person name="Duncan G.A."/>
            <person name="Eudy J.D."/>
            <person name="Wang D."/>
            <person name="Li X."/>
            <person name="Agarkova I.V."/>
            <person name="Dunigan D.D."/>
            <person name="Van Etten J.L."/>
        </authorList>
    </citation>
    <scope>NUCLEOTIDE SEQUENCE [LARGE SCALE GENOMIC DNA]</scope>
</reference>
<evidence type="ECO:0000256" key="3">
    <source>
        <dbReference type="ARBA" id="ARBA00022801"/>
    </source>
</evidence>
<reference evidence="7 8" key="2">
    <citation type="journal article" date="1995" name="Virology">
        <title>Analysis of 45 kb of DNA located at the left end of the chlorella virus PBCV-1 genome.</title>
        <authorList>
            <person name="Lu Z."/>
            <person name="Li Y."/>
            <person name="Zhang Y."/>
            <person name="Kutish G.F."/>
            <person name="Rock D.L."/>
            <person name="Van Etten J.L."/>
        </authorList>
    </citation>
    <scope>NUCLEOTIDE SEQUENCE [LARGE SCALE GENOMIC DNA]</scope>
</reference>
<evidence type="ECO:0000313" key="7">
    <source>
        <dbReference type="EMBL" id="AAC96683.1"/>
    </source>
</evidence>
<feature type="compositionally biased region" description="Basic and acidic residues" evidence="4">
    <location>
        <begin position="121"/>
        <end position="152"/>
    </location>
</feature>
<dbReference type="SUPFAM" id="SSF64496">
    <property type="entry name" value="DNA-binding domain of intron-encoded endonucleases"/>
    <property type="match status" value="2"/>
</dbReference>
<dbReference type="PROSITE" id="PS50164">
    <property type="entry name" value="GIY_YIG"/>
    <property type="match status" value="1"/>
</dbReference>
<dbReference type="InterPro" id="IPR006350">
    <property type="entry name" value="Intron_endoG1"/>
</dbReference>
<keyword evidence="1" id="KW-0540">Nuclease</keyword>
<reference evidence="7 8" key="5">
    <citation type="journal article" date="1996" name="Virology">
        <title>Analysis of 76 kb of the chlorella virus PBCV-1 330-kb genome: map positions 182 to 258.</title>
        <authorList>
            <person name="Kutish G.F."/>
            <person name="Li Y."/>
            <person name="Lu Z."/>
            <person name="Furuta M."/>
            <person name="Rock D.L."/>
            <person name="Van Etten J.L."/>
        </authorList>
    </citation>
    <scope>NUCLEOTIDE SEQUENCE [LARGE SCALE GENOMIC DNA]</scope>
</reference>
<dbReference type="EMBL" id="JF411744">
    <property type="protein sequence ID" value="AAC96683.1"/>
    <property type="molecule type" value="Genomic_DNA"/>
</dbReference>
<dbReference type="GO" id="GO:0004519">
    <property type="term" value="F:endonuclease activity"/>
    <property type="evidence" value="ECO:0007669"/>
    <property type="project" value="UniProtKB-KW"/>
</dbReference>
<dbReference type="SMART" id="SM00497">
    <property type="entry name" value="IENR1"/>
    <property type="match status" value="1"/>
</dbReference>
<organismHost>
    <name type="scientific">Chlorella</name>
    <dbReference type="NCBI Taxonomy" id="3071"/>
</organismHost>
<evidence type="ECO:0000313" key="6">
    <source>
        <dbReference type="EMBL" id="AAA88832.1"/>
    </source>
</evidence>
<evidence type="ECO:0000256" key="1">
    <source>
        <dbReference type="ARBA" id="ARBA00022722"/>
    </source>
</evidence>
<dbReference type="RefSeq" id="NP_048671.1">
    <property type="nucleotide sequence ID" value="NC_000852.5"/>
</dbReference>
<reference evidence="7 8" key="6">
    <citation type="journal article" date="1997" name="Virology">
        <title>Analysis of 74 kb of DNA located at the right end of the 330-kb chlorella virus PBCV-1 genome.</title>
        <authorList>
            <person name="Li Y."/>
            <person name="Lu Z."/>
            <person name="Sun L."/>
            <person name="Ropp S."/>
            <person name="Kutish G.F."/>
            <person name="Rock D.L."/>
            <person name="Van Etten J.L."/>
        </authorList>
    </citation>
    <scope>NUCLEOTIDE SEQUENCE [LARGE SCALE GENOMIC DNA]</scope>
</reference>
<dbReference type="CDD" id="cd10443">
    <property type="entry name" value="GIY-YIG_HE_Tlr8p_PBC-V_like"/>
    <property type="match status" value="1"/>
</dbReference>
<dbReference type="GeneID" id="918281"/>
<dbReference type="SMART" id="SM00496">
    <property type="entry name" value="IENR2"/>
    <property type="match status" value="4"/>
</dbReference>
<dbReference type="OrthoDB" id="19777at10239"/>
<dbReference type="GO" id="GO:0016787">
    <property type="term" value="F:hydrolase activity"/>
    <property type="evidence" value="ECO:0007669"/>
    <property type="project" value="UniProtKB-KW"/>
</dbReference>
<reference evidence="7" key="10">
    <citation type="submission" date="2011-02" db="EMBL/GenBank/DDBJ databases">
        <title>Paramecium bursaria Chlorella virus 1 proteome reveals novel architectural and regulatory features of a giant virus.</title>
        <authorList>
            <person name="Dunigan D.D."/>
            <person name="Blanc G."/>
            <person name="Duncan G.A."/>
            <person name="Gurnon J.R."/>
            <person name="Jeanniard A."/>
            <person name="McClung O.W."/>
            <person name="Upton C."/>
            <person name="Van Etten J.L."/>
        </authorList>
    </citation>
    <scope>NUCLEOTIDE SEQUENCE</scope>
</reference>
<dbReference type="InterPro" id="IPR010896">
    <property type="entry name" value="NUMOD1"/>
</dbReference>
<sequence>MGFIYTLTSPSRKEYVGQTTRSIEQRLDEHQKEDSGCKAIAGAIKEYGWDNFIVDYYECPDDELNKHETWLIRLMGTLAPGGYNLREGGGSRGKFSEESKQKMSESHKLLIGDKNPFYNKHHSEESKKKISDAQKGEKSHMYGKPQKEEVKSKISKSQMGTNNSFYGKKHTEESLKKQSESRTGEKNPRAKCVYQFDMNGNFIQSFQTVAEAAEYLGKVHGGIASCARGDRNSAYGFRWSSTPTLD</sequence>
<feature type="compositionally biased region" description="Polar residues" evidence="4">
    <location>
        <begin position="155"/>
        <end position="165"/>
    </location>
</feature>
<reference evidence="7 8" key="3">
    <citation type="journal article" date="1995" name="Virology">
        <title>Analysis of 43 kb of the Chlorella virus PBCV-1 330-kb genome: map positions 45 to 88.</title>
        <authorList>
            <person name="Li Y."/>
            <person name="Lu Z."/>
            <person name="Burbank D.E."/>
            <person name="Kutish G.F."/>
            <person name="Rock D.L."/>
            <person name="Van Etten J.L."/>
        </authorList>
    </citation>
    <scope>NUCLEOTIDE SEQUENCE [LARGE SCALE GENOMIC DNA]</scope>
</reference>
<evidence type="ECO:0000256" key="2">
    <source>
        <dbReference type="ARBA" id="ARBA00022759"/>
    </source>
</evidence>
<keyword evidence="3" id="KW-0378">Hydrolase</keyword>
<keyword evidence="8" id="KW-1185">Reference proteome</keyword>
<dbReference type="InterPro" id="IPR003611">
    <property type="entry name" value="NUMOD3"/>
</dbReference>
<dbReference type="Pfam" id="PF07460">
    <property type="entry name" value="NUMOD3"/>
    <property type="match status" value="2"/>
</dbReference>
<reference evidence="7 8" key="8">
    <citation type="journal article" date="2000" name="Virology">
        <title>Characterization of a beta-1,3-glucanase encoded by chlorella virus PBCV-1.</title>
        <authorList>
            <person name="Sun L."/>
            <person name="Gurnon J.R."/>
            <person name="Adams B.J."/>
            <person name="Graves M.V."/>
            <person name="Van Etten J.L."/>
        </authorList>
    </citation>
    <scope>NUCLEOTIDE SEQUENCE [LARGE SCALE GENOMIC DNA]</scope>
</reference>
<organism evidence="7 8">
    <name type="scientific">Paramecium bursaria Chlorella virus 1</name>
    <name type="common">PBCV-1</name>
    <dbReference type="NCBI Taxonomy" id="10506"/>
    <lineage>
        <taxon>Viruses</taxon>
        <taxon>Varidnaviria</taxon>
        <taxon>Bamfordvirae</taxon>
        <taxon>Nucleocytoviricota</taxon>
        <taxon>Megaviricetes</taxon>
        <taxon>Algavirales</taxon>
        <taxon>Phycodnaviridae</taxon>
        <taxon>Chlorovirus</taxon>
        <taxon>Chlorovirus vanettense</taxon>
    </lineage>
</organism>
<dbReference type="Gene3D" id="1.10.10.10">
    <property type="entry name" value="Winged helix-like DNA-binding domain superfamily/Winged helix DNA-binding domain"/>
    <property type="match status" value="1"/>
</dbReference>
<feature type="compositionally biased region" description="Basic and acidic residues" evidence="4">
    <location>
        <begin position="169"/>
        <end position="187"/>
    </location>
</feature>
<accession>Q89820</accession>
<dbReference type="NCBIfam" id="TIGR01453">
    <property type="entry name" value="grpIintron_endo"/>
    <property type="match status" value="2"/>
</dbReference>
<reference evidence="7 8" key="4">
    <citation type="journal article" date="1996" name="Virology">
        <title>Analysis of 94 kb of the chlorella virus PBCV-1 330-kb genome: map positions 88 to 182.</title>
        <authorList>
            <person name="Lu Z."/>
            <person name="Li Y."/>
            <person name="Que Q."/>
            <person name="Kutish G.F."/>
            <person name="Rock D.L."/>
            <person name="Van Etten J.L."/>
        </authorList>
    </citation>
    <scope>NUCLEOTIDE SEQUENCE [LARGE SCALE GENOMIC DNA]</scope>
</reference>
<proteinExistence type="predicted"/>
<protein>
    <recommendedName>
        <fullName evidence="5">GIY-YIG domain-containing protein</fullName>
    </recommendedName>
</protein>
<evidence type="ECO:0000256" key="4">
    <source>
        <dbReference type="SAM" id="MobiDB-lite"/>
    </source>
</evidence>
<dbReference type="SMART" id="SM00465">
    <property type="entry name" value="GIYc"/>
    <property type="match status" value="1"/>
</dbReference>
<feature type="region of interest" description="Disordered" evidence="4">
    <location>
        <begin position="85"/>
        <end position="187"/>
    </location>
</feature>
<gene>
    <name evidence="7" type="primary">A315L</name>
</gene>
<dbReference type="EMBL" id="M74440">
    <property type="protein sequence ID" value="AAA88832.1"/>
    <property type="molecule type" value="Genomic_DNA"/>
</dbReference>
<evidence type="ECO:0000313" key="8">
    <source>
        <dbReference type="Proteomes" id="UP000000862"/>
    </source>
</evidence>
<dbReference type="GO" id="GO:0003677">
    <property type="term" value="F:DNA binding"/>
    <property type="evidence" value="ECO:0007669"/>
    <property type="project" value="InterPro"/>
</dbReference>
<dbReference type="Pfam" id="PF01541">
    <property type="entry name" value="GIY-YIG"/>
    <property type="match status" value="1"/>
</dbReference>
<dbReference type="PIR" id="T17814">
    <property type="entry name" value="T17814"/>
</dbReference>
<dbReference type="Pfam" id="PF07453">
    <property type="entry name" value="NUMOD1"/>
    <property type="match status" value="1"/>
</dbReference>
<dbReference type="Proteomes" id="UP000000862">
    <property type="component" value="Segment"/>
</dbReference>
<dbReference type="KEGG" id="vg:918281"/>
<dbReference type="InterPro" id="IPR036388">
    <property type="entry name" value="WH-like_DNA-bd_sf"/>
</dbReference>
<feature type="compositionally biased region" description="Basic and acidic residues" evidence="4">
    <location>
        <begin position="94"/>
        <end position="111"/>
    </location>
</feature>
<keyword evidence="2" id="KW-0255">Endonuclease</keyword>
<name>Q89820_PBCV1</name>
<reference evidence="7 8" key="7">
    <citation type="journal article" date="1999" name="Virology">
        <title>Chlorella virus PBCV-1 encodes a functional homospermidine synthase.</title>
        <authorList>
            <person name="Kaiser A."/>
            <person name="Vollmert M."/>
            <person name="Tholl D."/>
            <person name="Graves M.V."/>
            <person name="Gurnon J.R."/>
            <person name="Xing W."/>
            <person name="Lisec A.D."/>
            <person name="Nickerson K.W."/>
            <person name="Van Etten J.L."/>
        </authorList>
    </citation>
    <scope>NUCLEOTIDE SEQUENCE [LARGE SCALE GENOMIC DNA]</scope>
</reference>
<reference evidence="6" key="1">
    <citation type="journal article" date="1992" name="Gene">
        <title>Characterization of the gene encoding the most abundant in vitro translation product from virus-infected Chlorella-like algae.</title>
        <authorList>
            <person name="Graves M.V."/>
            <person name="Meints R.H."/>
        </authorList>
    </citation>
    <scope>NUCLEOTIDE SEQUENCE</scope>
</reference>
<evidence type="ECO:0000259" key="5">
    <source>
        <dbReference type="PROSITE" id="PS50164"/>
    </source>
</evidence>
<feature type="domain" description="GIY-YIG" evidence="5">
    <location>
        <begin position="1"/>
        <end position="85"/>
    </location>
</feature>
<dbReference type="InterPro" id="IPR003647">
    <property type="entry name" value="Intron_nuc_1_rpt"/>
</dbReference>